<evidence type="ECO:0000313" key="3">
    <source>
        <dbReference type="EMBL" id="MFF3571626.1"/>
    </source>
</evidence>
<protein>
    <submittedName>
        <fullName evidence="3">Aldehyde dehydrogenase family protein</fullName>
    </submittedName>
</protein>
<organism evidence="3 4">
    <name type="scientific">Nocardia jiangxiensis</name>
    <dbReference type="NCBI Taxonomy" id="282685"/>
    <lineage>
        <taxon>Bacteria</taxon>
        <taxon>Bacillati</taxon>
        <taxon>Actinomycetota</taxon>
        <taxon>Actinomycetes</taxon>
        <taxon>Mycobacteriales</taxon>
        <taxon>Nocardiaceae</taxon>
        <taxon>Nocardia</taxon>
    </lineage>
</organism>
<dbReference type="PANTHER" id="PTHR43217">
    <property type="entry name" value="SUCCINATE SEMIALDEHYDE DEHYDROGENASE [NAD(P)+] SAD"/>
    <property type="match status" value="1"/>
</dbReference>
<evidence type="ECO:0000259" key="2">
    <source>
        <dbReference type="Pfam" id="PF00171"/>
    </source>
</evidence>
<dbReference type="Gene3D" id="3.40.605.10">
    <property type="entry name" value="Aldehyde Dehydrogenase, Chain A, domain 1"/>
    <property type="match status" value="1"/>
</dbReference>
<reference evidence="3 4" key="1">
    <citation type="submission" date="2024-10" db="EMBL/GenBank/DDBJ databases">
        <title>The Natural Products Discovery Center: Release of the First 8490 Sequenced Strains for Exploring Actinobacteria Biosynthetic Diversity.</title>
        <authorList>
            <person name="Kalkreuter E."/>
            <person name="Kautsar S.A."/>
            <person name="Yang D."/>
            <person name="Bader C.D."/>
            <person name="Teijaro C.N."/>
            <person name="Fluegel L."/>
            <person name="Davis C.M."/>
            <person name="Simpson J.R."/>
            <person name="Lauterbach L."/>
            <person name="Steele A.D."/>
            <person name="Gui C."/>
            <person name="Meng S."/>
            <person name="Li G."/>
            <person name="Viehrig K."/>
            <person name="Ye F."/>
            <person name="Su P."/>
            <person name="Kiefer A.F."/>
            <person name="Nichols A."/>
            <person name="Cepeda A.J."/>
            <person name="Yan W."/>
            <person name="Fan B."/>
            <person name="Jiang Y."/>
            <person name="Adhikari A."/>
            <person name="Zheng C.-J."/>
            <person name="Schuster L."/>
            <person name="Cowan T.M."/>
            <person name="Smanski M.J."/>
            <person name="Chevrette M.G."/>
            <person name="De Carvalho L.P.S."/>
            <person name="Shen B."/>
        </authorList>
    </citation>
    <scope>NUCLEOTIDE SEQUENCE [LARGE SCALE GENOMIC DNA]</scope>
    <source>
        <strain evidence="3 4">NPDC002593</strain>
    </source>
</reference>
<keyword evidence="1" id="KW-0560">Oxidoreductase</keyword>
<gene>
    <name evidence="3" type="ORF">ACFYXQ_27995</name>
</gene>
<feature type="domain" description="Aldehyde dehydrogenase" evidence="2">
    <location>
        <begin position="4"/>
        <end position="149"/>
    </location>
</feature>
<evidence type="ECO:0000256" key="1">
    <source>
        <dbReference type="ARBA" id="ARBA00023002"/>
    </source>
</evidence>
<keyword evidence="4" id="KW-1185">Reference proteome</keyword>
<dbReference type="Pfam" id="PF00171">
    <property type="entry name" value="Aldedh"/>
    <property type="match status" value="1"/>
</dbReference>
<dbReference type="RefSeq" id="WP_387405473.1">
    <property type="nucleotide sequence ID" value="NZ_JBIAQY010000010.1"/>
</dbReference>
<dbReference type="InterPro" id="IPR016161">
    <property type="entry name" value="Ald_DH/histidinol_DH"/>
</dbReference>
<sequence>MPCSNRALDGLLGQIADAEAAGVRIVHGGNRIDRPGFYLEPTIVTRIAEDNPLYQQEAFGPVLSFYVVDTEDEAIRLANATRFGLGSYVFDADVDHARQVAARLEAGMVYINSCFADSPSLPFGGVENSGFGRELSELGIAEFVNRKLVRVAR</sequence>
<dbReference type="InterPro" id="IPR016162">
    <property type="entry name" value="Ald_DH_N"/>
</dbReference>
<dbReference type="Proteomes" id="UP001601992">
    <property type="component" value="Unassembled WGS sequence"/>
</dbReference>
<dbReference type="Gene3D" id="3.40.309.10">
    <property type="entry name" value="Aldehyde Dehydrogenase, Chain A, domain 2"/>
    <property type="match status" value="1"/>
</dbReference>
<name>A0ABW6S8W8_9NOCA</name>
<proteinExistence type="predicted"/>
<accession>A0ABW6S8W8</accession>
<dbReference type="InterPro" id="IPR047110">
    <property type="entry name" value="GABD/Sad-like"/>
</dbReference>
<evidence type="ECO:0000313" key="4">
    <source>
        <dbReference type="Proteomes" id="UP001601992"/>
    </source>
</evidence>
<dbReference type="PANTHER" id="PTHR43217:SF2">
    <property type="entry name" value="SUCCINATE-SEMIALDEHYDE DEHYDROGENASE [NADP(+)]"/>
    <property type="match status" value="1"/>
</dbReference>
<dbReference type="InterPro" id="IPR016163">
    <property type="entry name" value="Ald_DH_C"/>
</dbReference>
<dbReference type="InterPro" id="IPR015590">
    <property type="entry name" value="Aldehyde_DH_dom"/>
</dbReference>
<comment type="caution">
    <text evidence="3">The sequence shown here is derived from an EMBL/GenBank/DDBJ whole genome shotgun (WGS) entry which is preliminary data.</text>
</comment>
<dbReference type="SUPFAM" id="SSF53720">
    <property type="entry name" value="ALDH-like"/>
    <property type="match status" value="1"/>
</dbReference>
<dbReference type="EMBL" id="JBIAQY010000010">
    <property type="protein sequence ID" value="MFF3571626.1"/>
    <property type="molecule type" value="Genomic_DNA"/>
</dbReference>